<dbReference type="STRING" id="4432.A0A1U8BP06"/>
<protein>
    <recommendedName>
        <fullName evidence="5">Glycosyltransferase</fullName>
        <ecNumber evidence="5">2.4.1.-</ecNumber>
    </recommendedName>
</protein>
<evidence type="ECO:0000313" key="7">
    <source>
        <dbReference type="RefSeq" id="XP_010278886.1"/>
    </source>
</evidence>
<dbReference type="PANTHER" id="PTHR48046">
    <property type="entry name" value="UDP-GLYCOSYLTRANSFERASE 72E1"/>
    <property type="match status" value="1"/>
</dbReference>
<dbReference type="GeneID" id="104612924"/>
<dbReference type="GO" id="GO:0008194">
    <property type="term" value="F:UDP-glycosyltransferase activity"/>
    <property type="evidence" value="ECO:0007669"/>
    <property type="project" value="InterPro"/>
</dbReference>
<evidence type="ECO:0000256" key="1">
    <source>
        <dbReference type="ARBA" id="ARBA00009995"/>
    </source>
</evidence>
<comment type="similarity">
    <text evidence="1 4">Belongs to the UDP-glycosyltransferase family.</text>
</comment>
<proteinExistence type="inferred from homology"/>
<dbReference type="AlphaFoldDB" id="A0A1U8BP06"/>
<evidence type="ECO:0000256" key="5">
    <source>
        <dbReference type="RuleBase" id="RU362057"/>
    </source>
</evidence>
<keyword evidence="2 4" id="KW-0328">Glycosyltransferase</keyword>
<organism evidence="6 7">
    <name type="scientific">Nelumbo nucifera</name>
    <name type="common">Sacred lotus</name>
    <dbReference type="NCBI Taxonomy" id="4432"/>
    <lineage>
        <taxon>Eukaryota</taxon>
        <taxon>Viridiplantae</taxon>
        <taxon>Streptophyta</taxon>
        <taxon>Embryophyta</taxon>
        <taxon>Tracheophyta</taxon>
        <taxon>Spermatophyta</taxon>
        <taxon>Magnoliopsida</taxon>
        <taxon>Proteales</taxon>
        <taxon>Nelumbonaceae</taxon>
        <taxon>Nelumbo</taxon>
    </lineage>
</organism>
<evidence type="ECO:0000256" key="4">
    <source>
        <dbReference type="RuleBase" id="RU003718"/>
    </source>
</evidence>
<dbReference type="InterPro" id="IPR002213">
    <property type="entry name" value="UDP_glucos_trans"/>
</dbReference>
<dbReference type="PANTHER" id="PTHR48046:SF1">
    <property type="entry name" value="GLYCOSYLTRANSFERASE-RELATED"/>
    <property type="match status" value="1"/>
</dbReference>
<sequence length="478" mass="52029">MGSLKPQKPHVAMIPTPGMGHLIPFLQLAKCLVSIHGVQVTLFVPASETSALQTLLSSLHLPGGLTLINLPTLPISDMDTDLPVHLSITVRESLTFIRSSIATSAHPPTVLIVDMFATDAFDVGDAFNMTKYLFFTSNAKVLTFIGYLPRFDQEIAGEFAELTEPIPVPGCKPVRVDDLDDYFRDRKSGGYRFLLHHARRFNEATGILVNTFEDLEPQMFSALKDGKLLEQIPLPPVHAVGPIIRNPAPLSSENECLTWLDKHPPDSVLFVSFGGGGRSLSAEQMVELAMGLELSRQRFLWVVRPPQDKVVISANYVAESGGPNDPNGYLPEEFLRRIKGKGVGMVVGGWAPQVEILGHAAVGGFLSHCGWNSTLESIVHGVPVIAWPLHAEQKMNAVMLTEDLGVAVRVKIASERGGAVMGREEIERMVRLVMEGNQGKALRSRMKQLTDGAVSSVSEGGGGSSYCSLAQLIKKWKL</sequence>
<dbReference type="Gene3D" id="3.40.50.2000">
    <property type="entry name" value="Glycogen Phosphorylase B"/>
    <property type="match status" value="2"/>
</dbReference>
<dbReference type="InterPro" id="IPR035595">
    <property type="entry name" value="UDP_glycos_trans_CS"/>
</dbReference>
<dbReference type="Pfam" id="PF00201">
    <property type="entry name" value="UDPGT"/>
    <property type="match status" value="1"/>
</dbReference>
<accession>A0A1U8BP06</accession>
<evidence type="ECO:0000256" key="2">
    <source>
        <dbReference type="ARBA" id="ARBA00022676"/>
    </source>
</evidence>
<dbReference type="OMA" id="MESIMHG"/>
<evidence type="ECO:0000256" key="3">
    <source>
        <dbReference type="ARBA" id="ARBA00022679"/>
    </source>
</evidence>
<dbReference type="PROSITE" id="PS00375">
    <property type="entry name" value="UDPGT"/>
    <property type="match status" value="1"/>
</dbReference>
<dbReference type="OrthoDB" id="5835829at2759"/>
<dbReference type="RefSeq" id="XP_010278886.1">
    <property type="nucleotide sequence ID" value="XM_010280584.2"/>
</dbReference>
<dbReference type="Proteomes" id="UP000189703">
    <property type="component" value="Unplaced"/>
</dbReference>
<evidence type="ECO:0000313" key="6">
    <source>
        <dbReference type="Proteomes" id="UP000189703"/>
    </source>
</evidence>
<gene>
    <name evidence="7" type="primary">LOC104612924</name>
</gene>
<dbReference type="KEGG" id="nnu:104612924"/>
<dbReference type="FunFam" id="3.40.50.2000:FF:000056">
    <property type="entry name" value="Glycosyltransferase"/>
    <property type="match status" value="1"/>
</dbReference>
<dbReference type="CDD" id="cd03784">
    <property type="entry name" value="GT1_Gtf-like"/>
    <property type="match status" value="1"/>
</dbReference>
<reference evidence="7" key="1">
    <citation type="submission" date="2025-08" db="UniProtKB">
        <authorList>
            <consortium name="RefSeq"/>
        </authorList>
    </citation>
    <scope>IDENTIFICATION</scope>
</reference>
<keyword evidence="6" id="KW-1185">Reference proteome</keyword>
<dbReference type="eggNOG" id="KOG1192">
    <property type="taxonomic scope" value="Eukaryota"/>
</dbReference>
<keyword evidence="3 4" id="KW-0808">Transferase</keyword>
<name>A0A1U8BP06_NELNU</name>
<dbReference type="EC" id="2.4.1.-" evidence="5"/>
<dbReference type="SUPFAM" id="SSF53756">
    <property type="entry name" value="UDP-Glycosyltransferase/glycogen phosphorylase"/>
    <property type="match status" value="1"/>
</dbReference>